<keyword evidence="2" id="KW-1185">Reference proteome</keyword>
<evidence type="ECO:0000313" key="2">
    <source>
        <dbReference type="Proteomes" id="UP001634394"/>
    </source>
</evidence>
<name>A0ABD3VDV3_SINWO</name>
<dbReference type="AlphaFoldDB" id="A0ABD3VDV3"/>
<comment type="caution">
    <text evidence="1">The sequence shown here is derived from an EMBL/GenBank/DDBJ whole genome shotgun (WGS) entry which is preliminary data.</text>
</comment>
<sequence>MKSSDSDPKTESFKIVKETLLKDVLLAPKLEFFISLSKHVEPYLTEYQTDAPMLQFAHHDLNAIAIGLLKRFVIPEKIEEIKTTKDIVSFQVTDPLNHVTRHKIAVGFVADSMIYELKKAKKVSELQILEIKDACKSILVCFADKFLTKSPLHYGLVKDMACLDPAAILESKVKHKQRLN</sequence>
<evidence type="ECO:0000313" key="1">
    <source>
        <dbReference type="EMBL" id="KAL3859737.1"/>
    </source>
</evidence>
<protein>
    <submittedName>
        <fullName evidence="1">Uncharacterized protein</fullName>
    </submittedName>
</protein>
<proteinExistence type="predicted"/>
<accession>A0ABD3VDV3</accession>
<dbReference type="Proteomes" id="UP001634394">
    <property type="component" value="Unassembled WGS sequence"/>
</dbReference>
<reference evidence="1 2" key="1">
    <citation type="submission" date="2024-11" db="EMBL/GenBank/DDBJ databases">
        <title>Chromosome-level genome assembly of the freshwater bivalve Anodonta woodiana.</title>
        <authorList>
            <person name="Chen X."/>
        </authorList>
    </citation>
    <scope>NUCLEOTIDE SEQUENCE [LARGE SCALE GENOMIC DNA]</scope>
    <source>
        <strain evidence="1">MN2024</strain>
        <tissue evidence="1">Gills</tissue>
    </source>
</reference>
<gene>
    <name evidence="1" type="ORF">ACJMK2_009935</name>
</gene>
<dbReference type="EMBL" id="JBJQND010000012">
    <property type="protein sequence ID" value="KAL3859737.1"/>
    <property type="molecule type" value="Genomic_DNA"/>
</dbReference>
<organism evidence="1 2">
    <name type="scientific">Sinanodonta woodiana</name>
    <name type="common">Chinese pond mussel</name>
    <name type="synonym">Anodonta woodiana</name>
    <dbReference type="NCBI Taxonomy" id="1069815"/>
    <lineage>
        <taxon>Eukaryota</taxon>
        <taxon>Metazoa</taxon>
        <taxon>Spiralia</taxon>
        <taxon>Lophotrochozoa</taxon>
        <taxon>Mollusca</taxon>
        <taxon>Bivalvia</taxon>
        <taxon>Autobranchia</taxon>
        <taxon>Heteroconchia</taxon>
        <taxon>Palaeoheterodonta</taxon>
        <taxon>Unionida</taxon>
        <taxon>Unionoidea</taxon>
        <taxon>Unionidae</taxon>
        <taxon>Unioninae</taxon>
        <taxon>Sinanodonta</taxon>
    </lineage>
</organism>